<proteinExistence type="predicted"/>
<accession>A0A2X0M000</accession>
<gene>
    <name evidence="1" type="primary">BQ5605_C019g08886</name>
    <name evidence="1" type="ORF">BQ5605_C019G08886</name>
</gene>
<protein>
    <submittedName>
        <fullName evidence="1">BQ5605_C019g08886 protein</fullName>
    </submittedName>
</protein>
<name>A0A2X0M000_9BASI</name>
<organism evidence="1 2">
    <name type="scientific">Microbotryum silenes-dioicae</name>
    <dbReference type="NCBI Taxonomy" id="796604"/>
    <lineage>
        <taxon>Eukaryota</taxon>
        <taxon>Fungi</taxon>
        <taxon>Dikarya</taxon>
        <taxon>Basidiomycota</taxon>
        <taxon>Pucciniomycotina</taxon>
        <taxon>Microbotryomycetes</taxon>
        <taxon>Microbotryales</taxon>
        <taxon>Microbotryaceae</taxon>
        <taxon>Microbotryum</taxon>
    </lineage>
</organism>
<reference evidence="1 2" key="1">
    <citation type="submission" date="2016-11" db="EMBL/GenBank/DDBJ databases">
        <authorList>
            <person name="Jaros S."/>
            <person name="Januszkiewicz K."/>
            <person name="Wedrychowicz H."/>
        </authorList>
    </citation>
    <scope>NUCLEOTIDE SEQUENCE [LARGE SCALE GENOMIC DNA]</scope>
</reference>
<dbReference type="Proteomes" id="UP000249464">
    <property type="component" value="Unassembled WGS sequence"/>
</dbReference>
<dbReference type="AlphaFoldDB" id="A0A2X0M000"/>
<dbReference type="EMBL" id="FQNC01000019">
    <property type="protein sequence ID" value="SGY23041.1"/>
    <property type="molecule type" value="Genomic_DNA"/>
</dbReference>
<keyword evidence="2" id="KW-1185">Reference proteome</keyword>
<sequence>MHCGAGFQEVVPCELRQDPKYLENYEVSASGRAWQETRSSLTRFSYYDATMTIKLFAISELAVRACLDGQDLCFDESQGRAQASGHSSQGVPGERLYMAILTWNSTGGCPCACQILGRVDAERGAACTAARARLAMTMRRNLPPVPRASTVRKVDFSMCRGLGAFKQKRTQNILHSIVIPVEGKERFEVRQTGAYFCPLRE</sequence>
<evidence type="ECO:0000313" key="1">
    <source>
        <dbReference type="EMBL" id="SGY23041.1"/>
    </source>
</evidence>
<evidence type="ECO:0000313" key="2">
    <source>
        <dbReference type="Proteomes" id="UP000249464"/>
    </source>
</evidence>